<evidence type="ECO:0000256" key="15">
    <source>
        <dbReference type="PROSITE-ProRule" id="PRU00228"/>
    </source>
</evidence>
<dbReference type="PANTHER" id="PTHR15090:SF0">
    <property type="entry name" value="SEQUESTOSOME-1"/>
    <property type="match status" value="1"/>
</dbReference>
<dbReference type="SUPFAM" id="SSF46934">
    <property type="entry name" value="UBA-like"/>
    <property type="match status" value="1"/>
</dbReference>
<evidence type="ECO:0000256" key="9">
    <source>
        <dbReference type="ARBA" id="ARBA00023163"/>
    </source>
</evidence>
<dbReference type="InterPro" id="IPR052260">
    <property type="entry name" value="Autophagy_Rcpt_SigReg"/>
</dbReference>
<evidence type="ECO:0000313" key="18">
    <source>
        <dbReference type="EMBL" id="CAD7401632.1"/>
    </source>
</evidence>
<dbReference type="InterPro" id="IPR033741">
    <property type="entry name" value="SQSTM_UBA"/>
</dbReference>
<evidence type="ECO:0000256" key="16">
    <source>
        <dbReference type="SAM" id="MobiDB-lite"/>
    </source>
</evidence>
<feature type="compositionally biased region" description="Basic and acidic residues" evidence="16">
    <location>
        <begin position="348"/>
        <end position="359"/>
    </location>
</feature>
<keyword evidence="7 15" id="KW-0863">Zinc-finger</keyword>
<comment type="subunit">
    <text evidence="12">Interacts with aPKC and Traf6.</text>
</comment>
<feature type="compositionally biased region" description="Basic and acidic residues" evidence="16">
    <location>
        <begin position="275"/>
        <end position="290"/>
    </location>
</feature>
<keyword evidence="8" id="KW-0862">Zinc</keyword>
<feature type="compositionally biased region" description="Polar residues" evidence="16">
    <location>
        <begin position="179"/>
        <end position="192"/>
    </location>
</feature>
<protein>
    <recommendedName>
        <fullName evidence="13">Protein ref(2)P</fullName>
    </recommendedName>
    <alternativeName>
        <fullName evidence="14">Refractory to sigma P</fullName>
    </alternativeName>
</protein>
<dbReference type="PROSITE" id="PS01357">
    <property type="entry name" value="ZF_ZZ_1"/>
    <property type="match status" value="1"/>
</dbReference>
<evidence type="ECO:0000256" key="6">
    <source>
        <dbReference type="ARBA" id="ARBA00022737"/>
    </source>
</evidence>
<feature type="compositionally biased region" description="Polar residues" evidence="16">
    <location>
        <begin position="378"/>
        <end position="392"/>
    </location>
</feature>
<dbReference type="Pfam" id="PF02594">
    <property type="entry name" value="DUF167"/>
    <property type="match status" value="1"/>
</dbReference>
<evidence type="ECO:0000256" key="13">
    <source>
        <dbReference type="ARBA" id="ARBA00071657"/>
    </source>
</evidence>
<evidence type="ECO:0000256" key="11">
    <source>
        <dbReference type="ARBA" id="ARBA00054138"/>
    </source>
</evidence>
<evidence type="ECO:0000256" key="12">
    <source>
        <dbReference type="ARBA" id="ARBA00062450"/>
    </source>
</evidence>
<dbReference type="EMBL" id="OC318354">
    <property type="protein sequence ID" value="CAD7401632.1"/>
    <property type="molecule type" value="Genomic_DNA"/>
</dbReference>
<keyword evidence="5" id="KW-0479">Metal-binding</keyword>
<feature type="compositionally biased region" description="Gly residues" evidence="16">
    <location>
        <begin position="216"/>
        <end position="225"/>
    </location>
</feature>
<keyword evidence="4" id="KW-0963">Cytoplasm</keyword>
<evidence type="ECO:0000256" key="8">
    <source>
        <dbReference type="ARBA" id="ARBA00022833"/>
    </source>
</evidence>
<sequence>MNSWHSTISSLRNMAPMMAAWTPLEQSVCSPETSRAALSSILPCMTIAINSDGDNIVISSDDELIIALTEMQMDVRKLYVEARGELQDQQDSSMMEDSMIHAGVTCDGCQGKVEGFRYKCVMCHDYDLCSVCEAKGLHSEHVMIRLPTPIKWVSVRLDSHLENIVVLWMDGKLERRINSTRSSGDTWPTDLSKSARKNEWRMDEETPDRSPHRGGHGGGHGGPHGGPHKGGHGGPHGGGHGGPHKGRHGSPHRGHHGSPPRGHHGSPPRHGGPCPRDEDDKRRGCPFDRPHHPHRRGFMDAVSSFLAGTFPDQENQDREAHRDYLRNIGQTVAQFLDPLGIDVDVEVRTEDGNKEKVSKPAEPTPGAQSPPSDIPAGNGQSNTPTTSQSNPDDPQIVFDKIVRGGVQPTPGAVNGERPRVNFAVPSDSMETDETSQSGLPQPPRTQRDGSADPEGWTFLSKTSAPPGMVATSTVTTAGVEQAAAAAAAEARAKAGFNLYPLLQRPAPAAVPQEQPAPHSDPVIAAAVQQMMSMGFSNDGGWLTQLLESKRGDIYQALEVLQPVELEEVNPHLRGGRVENHLGKTNPSTPDRDSNLDLPVFSSRAQHDKREEPSSKQEESSPVLRDKSGGITIKIQAKPGAKVSNITDVSGEAVGVQIAAPPLEGEANAELVKFMAAVLGVRKSDVSLDRVSSTGDHTTSFRERYI</sequence>
<organism evidence="18">
    <name type="scientific">Timema cristinae</name>
    <name type="common">Walking stick</name>
    <dbReference type="NCBI Taxonomy" id="61476"/>
    <lineage>
        <taxon>Eukaryota</taxon>
        <taxon>Metazoa</taxon>
        <taxon>Ecdysozoa</taxon>
        <taxon>Arthropoda</taxon>
        <taxon>Hexapoda</taxon>
        <taxon>Insecta</taxon>
        <taxon>Pterygota</taxon>
        <taxon>Neoptera</taxon>
        <taxon>Polyneoptera</taxon>
        <taxon>Phasmatodea</taxon>
        <taxon>Timematodea</taxon>
        <taxon>Timematoidea</taxon>
        <taxon>Timematidae</taxon>
        <taxon>Timema</taxon>
    </lineage>
</organism>
<comment type="subcellular location">
    <subcellularLocation>
        <location evidence="2">Cytoplasm</location>
    </subcellularLocation>
    <subcellularLocation>
        <location evidence="1">Nucleus</location>
    </subcellularLocation>
</comment>
<keyword evidence="9" id="KW-0804">Transcription</keyword>
<dbReference type="SUPFAM" id="SSF57850">
    <property type="entry name" value="RING/U-box"/>
    <property type="match status" value="1"/>
</dbReference>
<evidence type="ECO:0000256" key="4">
    <source>
        <dbReference type="ARBA" id="ARBA00022490"/>
    </source>
</evidence>
<dbReference type="SMART" id="SM00291">
    <property type="entry name" value="ZnF_ZZ"/>
    <property type="match status" value="1"/>
</dbReference>
<keyword evidence="6" id="KW-0677">Repeat</keyword>
<dbReference type="GO" id="GO:0000423">
    <property type="term" value="P:mitophagy"/>
    <property type="evidence" value="ECO:0007669"/>
    <property type="project" value="TreeGrafter"/>
</dbReference>
<dbReference type="GO" id="GO:0005634">
    <property type="term" value="C:nucleus"/>
    <property type="evidence" value="ECO:0007669"/>
    <property type="project" value="UniProtKB-SubCell"/>
</dbReference>
<dbReference type="InterPro" id="IPR043145">
    <property type="entry name" value="Znf_ZZ_sf"/>
</dbReference>
<accession>A0A7R9CSA1</accession>
<name>A0A7R9CSA1_TIMCR</name>
<evidence type="ECO:0000256" key="10">
    <source>
        <dbReference type="ARBA" id="ARBA00023242"/>
    </source>
</evidence>
<feature type="compositionally biased region" description="Gly residues" evidence="16">
    <location>
        <begin position="232"/>
        <end position="241"/>
    </location>
</feature>
<proteinExistence type="inferred from homology"/>
<gene>
    <name evidence="18" type="ORF">TCEB3V08_LOCUS6095</name>
</gene>
<feature type="region of interest" description="Disordered" evidence="16">
    <location>
        <begin position="179"/>
        <end position="296"/>
    </location>
</feature>
<dbReference type="FunFam" id="3.30.60.90:FF:000016">
    <property type="entry name" value="Refractory to sigma P"/>
    <property type="match status" value="1"/>
</dbReference>
<feature type="compositionally biased region" description="Basic and acidic residues" evidence="16">
    <location>
        <begin position="196"/>
        <end position="211"/>
    </location>
</feature>
<dbReference type="Pfam" id="PF00569">
    <property type="entry name" value="ZZ"/>
    <property type="match status" value="1"/>
</dbReference>
<dbReference type="InterPro" id="IPR000433">
    <property type="entry name" value="Znf_ZZ"/>
</dbReference>
<dbReference type="Gene3D" id="3.30.1200.10">
    <property type="entry name" value="YggU-like"/>
    <property type="match status" value="1"/>
</dbReference>
<dbReference type="GO" id="GO:0044753">
    <property type="term" value="C:amphisome"/>
    <property type="evidence" value="ECO:0007669"/>
    <property type="project" value="TreeGrafter"/>
</dbReference>
<dbReference type="InterPro" id="IPR036591">
    <property type="entry name" value="YggU-like_sf"/>
</dbReference>
<dbReference type="InterPro" id="IPR009060">
    <property type="entry name" value="UBA-like_sf"/>
</dbReference>
<feature type="domain" description="ZZ-type" evidence="17">
    <location>
        <begin position="101"/>
        <end position="151"/>
    </location>
</feature>
<evidence type="ECO:0000259" key="17">
    <source>
        <dbReference type="PROSITE" id="PS50135"/>
    </source>
</evidence>
<dbReference type="PANTHER" id="PTHR15090">
    <property type="entry name" value="SEQUESTOSOME 1-RELATED"/>
    <property type="match status" value="1"/>
</dbReference>
<dbReference type="Gene3D" id="3.10.20.90">
    <property type="entry name" value="Phosphatidylinositol 3-kinase Catalytic Subunit, Chain A, domain 1"/>
    <property type="match status" value="1"/>
</dbReference>
<dbReference type="InterPro" id="IPR003746">
    <property type="entry name" value="DUF167"/>
</dbReference>
<feature type="region of interest" description="Disordered" evidence="16">
    <location>
        <begin position="574"/>
        <end position="629"/>
    </location>
</feature>
<dbReference type="NCBIfam" id="TIGR00251">
    <property type="entry name" value="DUF167 family protein"/>
    <property type="match status" value="1"/>
</dbReference>
<dbReference type="Pfam" id="PF16577">
    <property type="entry name" value="UBA_5"/>
    <property type="match status" value="1"/>
</dbReference>
<dbReference type="SMART" id="SM01152">
    <property type="entry name" value="DUF167"/>
    <property type="match status" value="1"/>
</dbReference>
<dbReference type="AlphaFoldDB" id="A0A7R9CSA1"/>
<dbReference type="FunFam" id="1.10.8.10:FF:000034">
    <property type="entry name" value="Sequestosome 1"/>
    <property type="match status" value="1"/>
</dbReference>
<dbReference type="Gene3D" id="1.10.8.10">
    <property type="entry name" value="DNA helicase RuvA subunit, C-terminal domain"/>
    <property type="match status" value="1"/>
</dbReference>
<dbReference type="CDD" id="cd14320">
    <property type="entry name" value="UBA_SQSTM"/>
    <property type="match status" value="1"/>
</dbReference>
<evidence type="ECO:0000256" key="14">
    <source>
        <dbReference type="ARBA" id="ARBA00081379"/>
    </source>
</evidence>
<dbReference type="GO" id="GO:0005080">
    <property type="term" value="F:protein kinase C binding"/>
    <property type="evidence" value="ECO:0007669"/>
    <property type="project" value="TreeGrafter"/>
</dbReference>
<evidence type="ECO:0000256" key="3">
    <source>
        <dbReference type="ARBA" id="ARBA00010364"/>
    </source>
</evidence>
<feature type="region of interest" description="Disordered" evidence="16">
    <location>
        <begin position="348"/>
        <end position="469"/>
    </location>
</feature>
<feature type="compositionally biased region" description="Basic residues" evidence="16">
    <location>
        <begin position="242"/>
        <end position="267"/>
    </location>
</feature>
<evidence type="ECO:0000256" key="1">
    <source>
        <dbReference type="ARBA" id="ARBA00004123"/>
    </source>
</evidence>
<dbReference type="GO" id="GO:0035973">
    <property type="term" value="P:aggrephagy"/>
    <property type="evidence" value="ECO:0007669"/>
    <property type="project" value="TreeGrafter"/>
</dbReference>
<keyword evidence="10" id="KW-0539">Nucleus</keyword>
<dbReference type="Gene3D" id="3.30.60.90">
    <property type="match status" value="1"/>
</dbReference>
<evidence type="ECO:0000256" key="7">
    <source>
        <dbReference type="ARBA" id="ARBA00022771"/>
    </source>
</evidence>
<feature type="compositionally biased region" description="Basic and acidic residues" evidence="16">
    <location>
        <begin position="604"/>
        <end position="627"/>
    </location>
</feature>
<dbReference type="PROSITE" id="PS50135">
    <property type="entry name" value="ZF_ZZ_2"/>
    <property type="match status" value="1"/>
</dbReference>
<dbReference type="SUPFAM" id="SSF69786">
    <property type="entry name" value="YggU-like"/>
    <property type="match status" value="1"/>
</dbReference>
<dbReference type="CDD" id="cd02340">
    <property type="entry name" value="ZZ_NBR1_like"/>
    <property type="match status" value="1"/>
</dbReference>
<dbReference type="GO" id="GO:0007032">
    <property type="term" value="P:endosome organization"/>
    <property type="evidence" value="ECO:0007669"/>
    <property type="project" value="TreeGrafter"/>
</dbReference>
<reference evidence="18" key="1">
    <citation type="submission" date="2020-11" db="EMBL/GenBank/DDBJ databases">
        <authorList>
            <person name="Tran Van P."/>
        </authorList>
    </citation>
    <scope>NUCLEOTIDE SEQUENCE</scope>
</reference>
<evidence type="ECO:0000256" key="5">
    <source>
        <dbReference type="ARBA" id="ARBA00022723"/>
    </source>
</evidence>
<dbReference type="GO" id="GO:0016235">
    <property type="term" value="C:aggresome"/>
    <property type="evidence" value="ECO:0007669"/>
    <property type="project" value="TreeGrafter"/>
</dbReference>
<comment type="function">
    <text evidence="11">Required for selective autophagy activation by ubiquitinated proteins. Implicated in sigma rhabdovirus multiplication and necessary for male fertility. Involved in activating transcription of Drs.</text>
</comment>
<evidence type="ECO:0000256" key="2">
    <source>
        <dbReference type="ARBA" id="ARBA00004496"/>
    </source>
</evidence>
<comment type="similarity">
    <text evidence="3">Belongs to the UPF0235 family.</text>
</comment>
<dbReference type="GO" id="GO:0008270">
    <property type="term" value="F:zinc ion binding"/>
    <property type="evidence" value="ECO:0007669"/>
    <property type="project" value="UniProtKB-KW"/>
</dbReference>
<dbReference type="GO" id="GO:0070530">
    <property type="term" value="F:K63-linked polyubiquitin modification-dependent protein binding"/>
    <property type="evidence" value="ECO:0007669"/>
    <property type="project" value="TreeGrafter"/>
</dbReference>